<accession>A0A4Y6EBH0</accession>
<name>A0A4Y6EBH0_9CAUD</name>
<dbReference type="RefSeq" id="YP_009908700.1">
    <property type="nucleotide sequence ID" value="NC_049928.1"/>
</dbReference>
<organism evidence="1 2">
    <name type="scientific">Microbacterium phage MonChoix</name>
    <dbReference type="NCBI Taxonomy" id="2590880"/>
    <lineage>
        <taxon>Viruses</taxon>
        <taxon>Duplodnaviria</taxon>
        <taxon>Heunggongvirae</taxon>
        <taxon>Uroviricota</taxon>
        <taxon>Caudoviricetes</taxon>
        <taxon>Ilzatvirus</taxon>
        <taxon>Ilzatvirus monchoix</taxon>
    </lineage>
</organism>
<dbReference type="EMBL" id="MK894437">
    <property type="protein sequence ID" value="QDF16028.1"/>
    <property type="molecule type" value="Genomic_DNA"/>
</dbReference>
<evidence type="ECO:0000313" key="2">
    <source>
        <dbReference type="Proteomes" id="UP000319738"/>
    </source>
</evidence>
<dbReference type="Proteomes" id="UP000319738">
    <property type="component" value="Segment"/>
</dbReference>
<keyword evidence="2" id="KW-1185">Reference proteome</keyword>
<proteinExistence type="predicted"/>
<sequence length="62" mass="6503">MSERAGGGSEDTVRESSRAVLVGLRGEGGVCPCPLSPRLLLRSSSGSLEVFLSSFRRACAFT</sequence>
<protein>
    <submittedName>
        <fullName evidence="1">Uncharacterized protein</fullName>
    </submittedName>
</protein>
<evidence type="ECO:0000313" key="1">
    <source>
        <dbReference type="EMBL" id="QDF16028.1"/>
    </source>
</evidence>
<reference evidence="1 2" key="1">
    <citation type="submission" date="2019-05" db="EMBL/GenBank/DDBJ databases">
        <authorList>
            <person name="Escoto-Diaz C.E."/>
            <person name="Dunn C.M."/>
            <person name="Emiroglu E.C."/>
            <person name="Foster A.J."/>
            <person name="Jackson B.L."/>
            <person name="Kidd N.C."/>
            <person name="McNeill E.S."/>
            <person name="Scott S.A."/>
            <person name="Small J.T."/>
            <person name="Smith A.T."/>
            <person name="Stanek A.M."/>
            <person name="Wise B.M."/>
            <person name="Frost V.J."/>
            <person name="Westover K.M."/>
            <person name="Garlena R.A."/>
            <person name="Russell D.A."/>
            <person name="Pope W.H."/>
            <person name="Jacobs-Sera D."/>
            <person name="Hatfull G.F."/>
        </authorList>
    </citation>
    <scope>NUCLEOTIDE SEQUENCE [LARGE SCALE GENOMIC DNA]</scope>
</reference>
<gene>
    <name evidence="1" type="primary">61A KMW</name>
    <name evidence="1" type="ORF">SEA_MONCHOIX_61</name>
</gene>
<dbReference type="KEGG" id="vg:56214247"/>
<dbReference type="GeneID" id="56214247"/>